<sequence>MDQLCIDQDNPREKQHEVPRMREYYGNSTVTLVAIHDRVGEEIIKKLLNSFAKGKSELIYPNEIVKNSLPFSEAHYEECRSMKDLCDDKIATPVGGRTIPLDGIYSIVGLLPYGDKIMVDYEKDPESVLREVMFIAAEHGYGEPLAWHGSGSKKLGLCWVPEVNNSNGSSNVKGSISIKYNGKTKKINFTPDKGKEEIVDGGLWRREVLIKGKDNEEEAKLVLSGTKEGIEAIGTGRDADIETKSKQEDNLRHRIDLLRIEEGHEKLQELKTEEKSFIIGLNNQETTEYQAQIESNQK</sequence>
<proteinExistence type="predicted"/>
<organism evidence="1 2">
    <name type="scientific">Cetraspora pellucida</name>
    <dbReference type="NCBI Taxonomy" id="1433469"/>
    <lineage>
        <taxon>Eukaryota</taxon>
        <taxon>Fungi</taxon>
        <taxon>Fungi incertae sedis</taxon>
        <taxon>Mucoromycota</taxon>
        <taxon>Glomeromycotina</taxon>
        <taxon>Glomeromycetes</taxon>
        <taxon>Diversisporales</taxon>
        <taxon>Gigasporaceae</taxon>
        <taxon>Cetraspora</taxon>
    </lineage>
</organism>
<accession>A0ACA9KKL0</accession>
<evidence type="ECO:0000313" key="1">
    <source>
        <dbReference type="EMBL" id="CAG8478906.1"/>
    </source>
</evidence>
<name>A0ACA9KKL0_9GLOM</name>
<dbReference type="EMBL" id="CAJVPW010001244">
    <property type="protein sequence ID" value="CAG8478906.1"/>
    <property type="molecule type" value="Genomic_DNA"/>
</dbReference>
<keyword evidence="2" id="KW-1185">Reference proteome</keyword>
<reference evidence="1" key="1">
    <citation type="submission" date="2021-06" db="EMBL/GenBank/DDBJ databases">
        <authorList>
            <person name="Kallberg Y."/>
            <person name="Tangrot J."/>
            <person name="Rosling A."/>
        </authorList>
    </citation>
    <scope>NUCLEOTIDE SEQUENCE</scope>
    <source>
        <strain evidence="1">28 12/20/2015</strain>
    </source>
</reference>
<evidence type="ECO:0000313" key="2">
    <source>
        <dbReference type="Proteomes" id="UP000789366"/>
    </source>
</evidence>
<gene>
    <name evidence="1" type="ORF">SPELUC_LOCUS2036</name>
</gene>
<comment type="caution">
    <text evidence="1">The sequence shown here is derived from an EMBL/GenBank/DDBJ whole genome shotgun (WGS) entry which is preliminary data.</text>
</comment>
<dbReference type="Proteomes" id="UP000789366">
    <property type="component" value="Unassembled WGS sequence"/>
</dbReference>
<protein>
    <submittedName>
        <fullName evidence="1">5437_t:CDS:1</fullName>
    </submittedName>
</protein>